<keyword evidence="3" id="KW-0347">Helicase</keyword>
<dbReference type="SMART" id="SM00490">
    <property type="entry name" value="HELICc"/>
    <property type="match status" value="1"/>
</dbReference>
<gene>
    <name evidence="7" type="ORF">DUNSADRAFT_10369</name>
</gene>
<keyword evidence="4" id="KW-0067">ATP-binding</keyword>
<dbReference type="Pfam" id="PF21408">
    <property type="entry name" value="MTR4-like_stalk"/>
    <property type="match status" value="1"/>
</dbReference>
<dbReference type="Proteomes" id="UP000815325">
    <property type="component" value="Unassembled WGS sequence"/>
</dbReference>
<keyword evidence="1" id="KW-0547">Nucleotide-binding</keyword>
<evidence type="ECO:0000256" key="1">
    <source>
        <dbReference type="ARBA" id="ARBA00022741"/>
    </source>
</evidence>
<evidence type="ECO:0000313" key="7">
    <source>
        <dbReference type="EMBL" id="KAF5833366.1"/>
    </source>
</evidence>
<dbReference type="InterPro" id="IPR027417">
    <property type="entry name" value="P-loop_NTPase"/>
</dbReference>
<feature type="domain" description="Helicase C-terminal" evidence="6">
    <location>
        <begin position="14"/>
        <end position="184"/>
    </location>
</feature>
<keyword evidence="8" id="KW-1185">Reference proteome</keyword>
<evidence type="ECO:0000256" key="3">
    <source>
        <dbReference type="ARBA" id="ARBA00022806"/>
    </source>
</evidence>
<organism evidence="7 8">
    <name type="scientific">Dunaliella salina</name>
    <name type="common">Green alga</name>
    <name type="synonym">Protococcus salinus</name>
    <dbReference type="NCBI Taxonomy" id="3046"/>
    <lineage>
        <taxon>Eukaryota</taxon>
        <taxon>Viridiplantae</taxon>
        <taxon>Chlorophyta</taxon>
        <taxon>core chlorophytes</taxon>
        <taxon>Chlorophyceae</taxon>
        <taxon>CS clade</taxon>
        <taxon>Chlamydomonadales</taxon>
        <taxon>Dunaliellaceae</taxon>
        <taxon>Dunaliella</taxon>
    </lineage>
</organism>
<proteinExistence type="predicted"/>
<dbReference type="PANTHER" id="PTHR12131">
    <property type="entry name" value="ATP-DEPENDENT RNA AND DNA HELICASE"/>
    <property type="match status" value="1"/>
</dbReference>
<evidence type="ECO:0000313" key="8">
    <source>
        <dbReference type="Proteomes" id="UP000815325"/>
    </source>
</evidence>
<dbReference type="GO" id="GO:0016787">
    <property type="term" value="F:hydrolase activity"/>
    <property type="evidence" value="ECO:0007669"/>
    <property type="project" value="UniProtKB-KW"/>
</dbReference>
<evidence type="ECO:0000259" key="6">
    <source>
        <dbReference type="PROSITE" id="PS51194"/>
    </source>
</evidence>
<dbReference type="InterPro" id="IPR048392">
    <property type="entry name" value="MTR4-like_stalk"/>
</dbReference>
<evidence type="ECO:0000256" key="5">
    <source>
        <dbReference type="SAM" id="MobiDB-lite"/>
    </source>
</evidence>
<dbReference type="InterPro" id="IPR050699">
    <property type="entry name" value="RNA-DNA_Helicase"/>
</dbReference>
<accession>A0ABQ7GFI0</accession>
<dbReference type="PANTHER" id="PTHR12131:SF24">
    <property type="entry name" value="DEXH-BOX ATP-DEPENDENT RNA HELICASE DEXH11"/>
    <property type="match status" value="1"/>
</dbReference>
<dbReference type="PROSITE" id="PS51194">
    <property type="entry name" value="HELICASE_CTER"/>
    <property type="match status" value="1"/>
</dbReference>
<dbReference type="SUPFAM" id="SSF52540">
    <property type="entry name" value="P-loop containing nucleoside triphosphate hydrolases"/>
    <property type="match status" value="1"/>
</dbReference>
<dbReference type="CDD" id="cd18795">
    <property type="entry name" value="SF2_C_Ski2"/>
    <property type="match status" value="1"/>
</dbReference>
<keyword evidence="2 7" id="KW-0378">Hydrolase</keyword>
<sequence>MWTTIHRCDSSAHSLGSMDLTTSEEKHTIHVFLEKCLSRLKEADRKLPQILQLRDLLRRGLGVHHAGLLPIMKEVVEMLACQGFVKVLFCTETFAMGVNAPTRTVVFHSLRKHDGKSFRYLLPGEYTQMAGRAGRRGLDTVGNVIVAAWEDIPGESDLRNILTGKGVSLESQFRLTYSMILNLLRTEDLKVEDMMKRSFSEWRAQRAAPAATAQLQAVDEGLARLARTPWPTTYLGCTREDVLEYMELNEQVHELNREVQASIMTSRAAQTALAPGRTLIYSNPINGLPELAVLLGDTPTSCLTPQASSAAGGTGAGSALPRGLGSGPGAANSERRLALLVLHQPGGVDDRHLKTVQQLAAALPQKGPKPQATALSDEFAGMVPIPKGGAGGGFGGVHGAKRGGGPGVYRYEGIRRHCMRV</sequence>
<dbReference type="InterPro" id="IPR001650">
    <property type="entry name" value="Helicase_C-like"/>
</dbReference>
<feature type="region of interest" description="Disordered" evidence="5">
    <location>
        <begin position="305"/>
        <end position="330"/>
    </location>
</feature>
<evidence type="ECO:0000256" key="4">
    <source>
        <dbReference type="ARBA" id="ARBA00022840"/>
    </source>
</evidence>
<reference evidence="7" key="1">
    <citation type="submission" date="2017-08" db="EMBL/GenBank/DDBJ databases">
        <authorList>
            <person name="Polle J.E."/>
            <person name="Barry K."/>
            <person name="Cushman J."/>
            <person name="Schmutz J."/>
            <person name="Tran D."/>
            <person name="Hathwaick L.T."/>
            <person name="Yim W.C."/>
            <person name="Jenkins J."/>
            <person name="Mckie-Krisberg Z.M."/>
            <person name="Prochnik S."/>
            <person name="Lindquist E."/>
            <person name="Dockter R.B."/>
            <person name="Adam C."/>
            <person name="Molina H."/>
            <person name="Bunkerborg J."/>
            <person name="Jin E."/>
            <person name="Buchheim M."/>
            <person name="Magnuson J."/>
        </authorList>
    </citation>
    <scope>NUCLEOTIDE SEQUENCE</scope>
    <source>
        <strain evidence="7">CCAP 19/18</strain>
    </source>
</reference>
<dbReference type="EMBL" id="MU069815">
    <property type="protein sequence ID" value="KAF5833366.1"/>
    <property type="molecule type" value="Genomic_DNA"/>
</dbReference>
<evidence type="ECO:0000256" key="2">
    <source>
        <dbReference type="ARBA" id="ARBA00022801"/>
    </source>
</evidence>
<name>A0ABQ7GFI0_DUNSA</name>
<dbReference type="Gene3D" id="1.10.3380.30">
    <property type="match status" value="1"/>
</dbReference>
<dbReference type="Pfam" id="PF00271">
    <property type="entry name" value="Helicase_C"/>
    <property type="match status" value="1"/>
</dbReference>
<comment type="caution">
    <text evidence="7">The sequence shown here is derived from an EMBL/GenBank/DDBJ whole genome shotgun (WGS) entry which is preliminary data.</text>
</comment>
<dbReference type="Gene3D" id="3.40.50.300">
    <property type="entry name" value="P-loop containing nucleotide triphosphate hydrolases"/>
    <property type="match status" value="1"/>
</dbReference>
<protein>
    <submittedName>
        <fullName evidence="7">P-loop containing nucleoside triphosphate hydrolase protein</fullName>
    </submittedName>
</protein>